<reference evidence="1" key="1">
    <citation type="journal article" date="2013" name="J. Virol.">
        <title>Sequencing, annotation, and characterization of the influenza ferret infectome.</title>
        <authorList>
            <person name="Leon A.J."/>
            <person name="Banner D."/>
            <person name="Xu L."/>
            <person name="Ran L."/>
            <person name="Peng Z."/>
            <person name="Yi K."/>
            <person name="Chen C."/>
            <person name="Xu F."/>
            <person name="Huang J."/>
            <person name="Zhao Z."/>
            <person name="Lin Z."/>
            <person name="Huang S.H."/>
            <person name="Fang Y."/>
            <person name="Kelvin A.A."/>
            <person name="Ross T.M."/>
            <person name="Farooqui A."/>
            <person name="Kelvin D.J."/>
        </authorList>
    </citation>
    <scope>NUCLEOTIDE SEQUENCE</scope>
    <source>
        <tissue evidence="1">Lungs</tissue>
    </source>
</reference>
<proteinExistence type="evidence at transcript level"/>
<sequence>IRTVWLATCDWTSGPQSSSSKFLCVEHTTNLSLPPPPRLLSAVCKFPSISLMLTSRRSCINPDTRKVRSL</sequence>
<dbReference type="AlphaFoldDB" id="G9KLS7"/>
<name>G9KLS7_MUSPF</name>
<feature type="non-terminal residue" evidence="1">
    <location>
        <position position="1"/>
    </location>
</feature>
<keyword evidence="1" id="KW-0687">Ribonucleoprotein</keyword>
<dbReference type="GO" id="GO:0005840">
    <property type="term" value="C:ribosome"/>
    <property type="evidence" value="ECO:0007669"/>
    <property type="project" value="UniProtKB-KW"/>
</dbReference>
<accession>G9KLS7</accession>
<organism evidence="1">
    <name type="scientific">Mustela putorius furo</name>
    <name type="common">European domestic ferret</name>
    <name type="synonym">Mustela furo</name>
    <dbReference type="NCBI Taxonomy" id="9669"/>
    <lineage>
        <taxon>Eukaryota</taxon>
        <taxon>Metazoa</taxon>
        <taxon>Chordata</taxon>
        <taxon>Craniata</taxon>
        <taxon>Vertebrata</taxon>
        <taxon>Euteleostomi</taxon>
        <taxon>Mammalia</taxon>
        <taxon>Eutheria</taxon>
        <taxon>Laurasiatheria</taxon>
        <taxon>Carnivora</taxon>
        <taxon>Caniformia</taxon>
        <taxon>Musteloidea</taxon>
        <taxon>Mustelidae</taxon>
        <taxon>Mustelinae</taxon>
        <taxon>Mustela</taxon>
    </lineage>
</organism>
<keyword evidence="1" id="KW-0689">Ribosomal protein</keyword>
<evidence type="ECO:0000313" key="1">
    <source>
        <dbReference type="EMBL" id="AES05856.1"/>
    </source>
</evidence>
<protein>
    <submittedName>
        <fullName evidence="1">60S ribosomal protein L6</fullName>
    </submittedName>
</protein>
<dbReference type="EMBL" id="JP017258">
    <property type="protein sequence ID" value="AES05856.1"/>
    <property type="molecule type" value="mRNA"/>
</dbReference>
<feature type="non-terminal residue" evidence="1">
    <location>
        <position position="70"/>
    </location>
</feature>